<dbReference type="AlphaFoldDB" id="B3RYU0"/>
<evidence type="ECO:0000259" key="6">
    <source>
        <dbReference type="PROSITE" id="PS50135"/>
    </source>
</evidence>
<evidence type="ECO:0000259" key="5">
    <source>
        <dbReference type="PROSITE" id="PS50090"/>
    </source>
</evidence>
<dbReference type="Pfam" id="PF25299">
    <property type="entry name" value="ZZ_ADA2"/>
    <property type="match status" value="1"/>
</dbReference>
<evidence type="ECO:0000313" key="8">
    <source>
        <dbReference type="EMBL" id="EDV23728.1"/>
    </source>
</evidence>
<dbReference type="HOGENOM" id="CLU_018273_4_2_1"/>
<dbReference type="GO" id="GO:0006338">
    <property type="term" value="P:chromatin remodeling"/>
    <property type="evidence" value="ECO:0000318"/>
    <property type="project" value="GO_Central"/>
</dbReference>
<proteinExistence type="predicted"/>
<keyword evidence="9" id="KW-1185">Reference proteome</keyword>
<dbReference type="KEGG" id="tad:TRIADDRAFT_57213"/>
<dbReference type="InterPro" id="IPR043145">
    <property type="entry name" value="Znf_ZZ_sf"/>
</dbReference>
<dbReference type="Gene3D" id="1.10.10.10">
    <property type="entry name" value="Winged helix-like DNA-binding domain superfamily/Winged helix DNA-binding domain"/>
    <property type="match status" value="1"/>
</dbReference>
<dbReference type="InterPro" id="IPR001005">
    <property type="entry name" value="SANT/Myb"/>
</dbReference>
<dbReference type="InterPro" id="IPR000433">
    <property type="entry name" value="Znf_ZZ"/>
</dbReference>
<accession>B3RYU0</accession>
<dbReference type="PROSITE" id="PS50135">
    <property type="entry name" value="ZF_ZZ_2"/>
    <property type="match status" value="1"/>
</dbReference>
<dbReference type="PANTHER" id="PTHR12374">
    <property type="entry name" value="TRANSCRIPTIONAL ADAPTOR 2 ADA2 -RELATED"/>
    <property type="match status" value="1"/>
</dbReference>
<gene>
    <name evidence="8" type="ORF">TRIADDRAFT_57213</name>
</gene>
<dbReference type="Gene3D" id="3.30.60.90">
    <property type="match status" value="1"/>
</dbReference>
<dbReference type="InterPro" id="IPR056267">
    <property type="entry name" value="Ada2b_C"/>
</dbReference>
<reference evidence="8 9" key="1">
    <citation type="journal article" date="2008" name="Nature">
        <title>The Trichoplax genome and the nature of placozoans.</title>
        <authorList>
            <person name="Srivastava M."/>
            <person name="Begovic E."/>
            <person name="Chapman J."/>
            <person name="Putnam N.H."/>
            <person name="Hellsten U."/>
            <person name="Kawashima T."/>
            <person name="Kuo A."/>
            <person name="Mitros T."/>
            <person name="Salamov A."/>
            <person name="Carpenter M.L."/>
            <person name="Signorovitch A.Y."/>
            <person name="Moreno M.A."/>
            <person name="Kamm K."/>
            <person name="Grimwood J."/>
            <person name="Schmutz J."/>
            <person name="Shapiro H."/>
            <person name="Grigoriev I.V."/>
            <person name="Buss L.W."/>
            <person name="Schierwater B."/>
            <person name="Dellaporta S.L."/>
            <person name="Rokhsar D.S."/>
        </authorList>
    </citation>
    <scope>NUCLEOTIDE SEQUENCE [LARGE SCALE GENOMIC DNA]</scope>
    <source>
        <strain evidence="8 9">Grell-BS-1999</strain>
    </source>
</reference>
<dbReference type="InterPro" id="IPR041983">
    <property type="entry name" value="ADA2-like_ZZ"/>
</dbReference>
<evidence type="ECO:0000256" key="3">
    <source>
        <dbReference type="ARBA" id="ARBA00022833"/>
    </source>
</evidence>
<dbReference type="CTD" id="6754467"/>
<dbReference type="SUPFAM" id="SSF57850">
    <property type="entry name" value="RING/U-box"/>
    <property type="match status" value="1"/>
</dbReference>
<keyword evidence="1" id="KW-0479">Metal-binding</keyword>
<dbReference type="OrthoDB" id="270417at2759"/>
<dbReference type="Pfam" id="PF00249">
    <property type="entry name" value="Myb_DNA-binding"/>
    <property type="match status" value="1"/>
</dbReference>
<dbReference type="EMBL" id="DS985246">
    <property type="protein sequence ID" value="EDV23728.1"/>
    <property type="molecule type" value="Genomic_DNA"/>
</dbReference>
<dbReference type="SMART" id="SM00717">
    <property type="entry name" value="SANT"/>
    <property type="match status" value="1"/>
</dbReference>
<protein>
    <recommendedName>
        <fullName evidence="10">Transcriptional adapter</fullName>
    </recommendedName>
</protein>
<dbReference type="OMA" id="ARCKVTK"/>
<dbReference type="SUPFAM" id="SSF46689">
    <property type="entry name" value="Homeodomain-like"/>
    <property type="match status" value="2"/>
</dbReference>
<dbReference type="GeneID" id="6754467"/>
<dbReference type="InterPro" id="IPR036388">
    <property type="entry name" value="WH-like_DNA-bd_sf"/>
</dbReference>
<dbReference type="InterPro" id="IPR009057">
    <property type="entry name" value="Homeodomain-like_sf"/>
</dbReference>
<dbReference type="GO" id="GO:0006357">
    <property type="term" value="P:regulation of transcription by RNA polymerase II"/>
    <property type="evidence" value="ECO:0000318"/>
    <property type="project" value="GO_Central"/>
</dbReference>
<dbReference type="PROSITE" id="PS51293">
    <property type="entry name" value="SANT"/>
    <property type="match status" value="1"/>
</dbReference>
<evidence type="ECO:0000256" key="2">
    <source>
        <dbReference type="ARBA" id="ARBA00022771"/>
    </source>
</evidence>
<dbReference type="InParanoid" id="B3RYU0"/>
<dbReference type="eggNOG" id="KOG0457">
    <property type="taxonomic scope" value="Eukaryota"/>
</dbReference>
<evidence type="ECO:0008006" key="10">
    <source>
        <dbReference type="Google" id="ProtNLM"/>
    </source>
</evidence>
<dbReference type="Gene3D" id="1.10.10.60">
    <property type="entry name" value="Homeodomain-like"/>
    <property type="match status" value="1"/>
</dbReference>
<dbReference type="Pfam" id="PF22941">
    <property type="entry name" value="TADA2A-like_3rd"/>
    <property type="match status" value="1"/>
</dbReference>
<feature type="domain" description="Myb-like" evidence="5">
    <location>
        <begin position="65"/>
        <end position="109"/>
    </location>
</feature>
<evidence type="ECO:0000259" key="7">
    <source>
        <dbReference type="PROSITE" id="PS51293"/>
    </source>
</evidence>
<dbReference type="RefSeq" id="XP_002113254.1">
    <property type="nucleotide sequence ID" value="XM_002113218.1"/>
</dbReference>
<dbReference type="GO" id="GO:0008270">
    <property type="term" value="F:zinc ion binding"/>
    <property type="evidence" value="ECO:0007669"/>
    <property type="project" value="UniProtKB-KW"/>
</dbReference>
<dbReference type="GO" id="GO:0003682">
    <property type="term" value="F:chromatin binding"/>
    <property type="evidence" value="ECO:0000318"/>
    <property type="project" value="GO_Central"/>
</dbReference>
<evidence type="ECO:0000313" key="9">
    <source>
        <dbReference type="Proteomes" id="UP000009022"/>
    </source>
</evidence>
<dbReference type="GO" id="GO:0005634">
    <property type="term" value="C:nucleus"/>
    <property type="evidence" value="ECO:0000318"/>
    <property type="project" value="GO_Central"/>
</dbReference>
<keyword evidence="3" id="KW-0862">Zinc</keyword>
<name>B3RYU0_TRIAD</name>
<keyword evidence="2 4" id="KW-0863">Zinc-finger</keyword>
<dbReference type="CDD" id="cd02335">
    <property type="entry name" value="ZZ_ADA2"/>
    <property type="match status" value="1"/>
</dbReference>
<feature type="domain" description="ZZ-type" evidence="6">
    <location>
        <begin position="3"/>
        <end position="59"/>
    </location>
</feature>
<dbReference type="GO" id="GO:0070461">
    <property type="term" value="C:SAGA-type complex"/>
    <property type="evidence" value="ECO:0000318"/>
    <property type="project" value="GO_Central"/>
</dbReference>
<dbReference type="Proteomes" id="UP000009022">
    <property type="component" value="Unassembled WGS sequence"/>
</dbReference>
<dbReference type="PROSITE" id="PS50090">
    <property type="entry name" value="MYB_LIKE"/>
    <property type="match status" value="1"/>
</dbReference>
<dbReference type="Pfam" id="PF24533">
    <property type="entry name" value="Tri-helical_Ada2b_C"/>
    <property type="match status" value="1"/>
</dbReference>
<dbReference type="STRING" id="10228.B3RYU0"/>
<sequence length="338" mass="38663">MSTDDVQCINCTNPIGCNVYVQCNECEDFILCLHCFSHGVELGSHTRDHGYMIMDNGTFPLMDCNWLAIEELALLEAIEQHGMGNWDGAADQLRTKTPRESREHYENYYVYGNIGKATRAEKRVHPVDHVQSSVATQCEANTEANENMTLEEQQELGYMPLRDDFEREFKNEAEELVTEISFSNDEPKLESGMLNYKIAQTEIYCRDLKDRQRRKNIARQADLLSGKHKRNVIRRKLSKEENFKPDGNRSNGDLFNNIKHCKGFSLLSINEKKLCHALSLKPPVYISVKTSILKEFATKRHKLPMGGGIGIKIEKAKRQQILKFLNESGVIKFPSNGK</sequence>
<evidence type="ECO:0000256" key="1">
    <source>
        <dbReference type="ARBA" id="ARBA00022723"/>
    </source>
</evidence>
<evidence type="ECO:0000256" key="4">
    <source>
        <dbReference type="PROSITE-ProRule" id="PRU00228"/>
    </source>
</evidence>
<feature type="domain" description="SANT" evidence="7">
    <location>
        <begin position="61"/>
        <end position="113"/>
    </location>
</feature>
<dbReference type="CDD" id="cd00167">
    <property type="entry name" value="SANT"/>
    <property type="match status" value="1"/>
</dbReference>
<dbReference type="PANTHER" id="PTHR12374:SF63">
    <property type="entry name" value="TRANSCRIPTIONAL ADAPTER 2-BETA"/>
    <property type="match status" value="1"/>
</dbReference>
<dbReference type="InterPro" id="IPR055141">
    <property type="entry name" value="TADA2A_B-like_dom"/>
</dbReference>
<organism evidence="8 9">
    <name type="scientific">Trichoplax adhaerens</name>
    <name type="common">Trichoplax reptans</name>
    <dbReference type="NCBI Taxonomy" id="10228"/>
    <lineage>
        <taxon>Eukaryota</taxon>
        <taxon>Metazoa</taxon>
        <taxon>Placozoa</taxon>
        <taxon>Uniplacotomia</taxon>
        <taxon>Trichoplacea</taxon>
        <taxon>Trichoplacidae</taxon>
        <taxon>Trichoplax</taxon>
    </lineage>
</organism>
<dbReference type="PhylomeDB" id="B3RYU0"/>
<dbReference type="InterPro" id="IPR017884">
    <property type="entry name" value="SANT_dom"/>
</dbReference>
<dbReference type="GO" id="GO:0003713">
    <property type="term" value="F:transcription coactivator activity"/>
    <property type="evidence" value="ECO:0000318"/>
    <property type="project" value="GO_Central"/>
</dbReference>